<feature type="compositionally biased region" description="Polar residues" evidence="1">
    <location>
        <begin position="147"/>
        <end position="169"/>
    </location>
</feature>
<sequence>MLRILWPGLPPFEQRLRKHCLEYMRAELAHEVVSVIYAWWKRMTSYPISSSYEHRQWHPSRLDLGALRLMKLWNVSVGSWQPVIAVNGDIPDIDPSFMPPLTSQAAGFIEPSSPELSAALNTTLSGRQSPPKIGSPHEHAFHPYSRPPSQSRTQSYRQMPQIYARTSQGHAERMQMSPPSNAWIHPQSPLPPHLQGHSQMPLTRSSDPLSQPNDHPAFATSSNYATVPDYDIIPQRSLVSRSALAFMSMKAISFVGLPHKTPGANLHALLAPENAVSCVQHAHGGVFVSDVINGNSSFVVRLEWPGLPLWEEQVLGYRFTRGEVAHHVATVIYKWWKSAKTMPLPNDLDLHKWHPSALCFRSIRLLELRGIAPGIWQPVCAVDRGSVEHDQGTQKGRTQSQGRRTSEEHSRANGAASIPNDMPRPTYY</sequence>
<keyword evidence="3" id="KW-1185">Reference proteome</keyword>
<feature type="region of interest" description="Disordered" evidence="1">
    <location>
        <begin position="123"/>
        <end position="222"/>
    </location>
</feature>
<reference evidence="2 3" key="1">
    <citation type="journal article" date="2014" name="PLoS Genet.">
        <title>Analysis of the Phlebiopsis gigantea genome, transcriptome and secretome provides insight into its pioneer colonization strategies of wood.</title>
        <authorList>
            <person name="Hori C."/>
            <person name="Ishida T."/>
            <person name="Igarashi K."/>
            <person name="Samejima M."/>
            <person name="Suzuki H."/>
            <person name="Master E."/>
            <person name="Ferreira P."/>
            <person name="Ruiz-Duenas F.J."/>
            <person name="Held B."/>
            <person name="Canessa P."/>
            <person name="Larrondo L.F."/>
            <person name="Schmoll M."/>
            <person name="Druzhinina I.S."/>
            <person name="Kubicek C.P."/>
            <person name="Gaskell J.A."/>
            <person name="Kersten P."/>
            <person name="St John F."/>
            <person name="Glasner J."/>
            <person name="Sabat G."/>
            <person name="Splinter BonDurant S."/>
            <person name="Syed K."/>
            <person name="Yadav J."/>
            <person name="Mgbeahuruike A.C."/>
            <person name="Kovalchuk A."/>
            <person name="Asiegbu F.O."/>
            <person name="Lackner G."/>
            <person name="Hoffmeister D."/>
            <person name="Rencoret J."/>
            <person name="Gutierrez A."/>
            <person name="Sun H."/>
            <person name="Lindquist E."/>
            <person name="Barry K."/>
            <person name="Riley R."/>
            <person name="Grigoriev I.V."/>
            <person name="Henrissat B."/>
            <person name="Kues U."/>
            <person name="Berka R.M."/>
            <person name="Martinez A.T."/>
            <person name="Covert S.F."/>
            <person name="Blanchette R.A."/>
            <person name="Cullen D."/>
        </authorList>
    </citation>
    <scope>NUCLEOTIDE SEQUENCE [LARGE SCALE GENOMIC DNA]</scope>
    <source>
        <strain evidence="2 3">11061_1 CR5-6</strain>
    </source>
</reference>
<proteinExistence type="predicted"/>
<dbReference type="Proteomes" id="UP000053257">
    <property type="component" value="Unassembled WGS sequence"/>
</dbReference>
<evidence type="ECO:0000313" key="3">
    <source>
        <dbReference type="Proteomes" id="UP000053257"/>
    </source>
</evidence>
<evidence type="ECO:0000313" key="2">
    <source>
        <dbReference type="EMBL" id="KIP03466.1"/>
    </source>
</evidence>
<feature type="compositionally biased region" description="Polar residues" evidence="1">
    <location>
        <begin position="393"/>
        <end position="403"/>
    </location>
</feature>
<organism evidence="2 3">
    <name type="scientific">Phlebiopsis gigantea (strain 11061_1 CR5-6)</name>
    <name type="common">White-rot fungus</name>
    <name type="synonym">Peniophora gigantea</name>
    <dbReference type="NCBI Taxonomy" id="745531"/>
    <lineage>
        <taxon>Eukaryota</taxon>
        <taxon>Fungi</taxon>
        <taxon>Dikarya</taxon>
        <taxon>Basidiomycota</taxon>
        <taxon>Agaricomycotina</taxon>
        <taxon>Agaricomycetes</taxon>
        <taxon>Polyporales</taxon>
        <taxon>Phanerochaetaceae</taxon>
        <taxon>Phlebiopsis</taxon>
    </lineage>
</organism>
<feature type="region of interest" description="Disordered" evidence="1">
    <location>
        <begin position="386"/>
        <end position="428"/>
    </location>
</feature>
<evidence type="ECO:0000256" key="1">
    <source>
        <dbReference type="SAM" id="MobiDB-lite"/>
    </source>
</evidence>
<dbReference type="AlphaFoldDB" id="A0A0C3RSP9"/>
<gene>
    <name evidence="2" type="ORF">PHLGIDRAFT_130122</name>
</gene>
<dbReference type="HOGENOM" id="CLU_641091_0_0_1"/>
<feature type="compositionally biased region" description="Polar residues" evidence="1">
    <location>
        <begin position="196"/>
        <end position="222"/>
    </location>
</feature>
<protein>
    <submittedName>
        <fullName evidence="2">Uncharacterized protein</fullName>
    </submittedName>
</protein>
<dbReference type="EMBL" id="KN840614">
    <property type="protein sequence ID" value="KIP03466.1"/>
    <property type="molecule type" value="Genomic_DNA"/>
</dbReference>
<name>A0A0C3RSP9_PHLG1</name>
<accession>A0A0C3RSP9</accession>